<sequence>MSGVITKTVPLIVIFTMFRTKLITNTSTYLKKYFLQARATEKLRPAIDDVDCFLECDSTALSVGELDSKPIGTCAVFKYQDGYRHGGAYFIEHNYRKYGYGAQLIIETIRKSEPITNLSAYAPLRMVETYKKFYGLQILHVCEIHDINSITALKNLQGISMDASYHVKQVSDVDFETLCNYDKFTFGYNRQPFLYKWLYSPASHSCVALNNQGFIVGYVVARELVVPNEGYKVGPLFCENINIAQVLLQSVFKQINEQGTSTSNSVHISCPVDRDLQVRQLLKILDSSHVQTIPFMANNDHLKGRIDKWFAITSFETG</sequence>
<dbReference type="AlphaFoldDB" id="A0A6S7IM29"/>
<dbReference type="PANTHER" id="PTHR47237">
    <property type="entry name" value="SLL0310 PROTEIN"/>
    <property type="match status" value="1"/>
</dbReference>
<dbReference type="Gene3D" id="3.40.630.90">
    <property type="match status" value="1"/>
</dbReference>
<keyword evidence="2" id="KW-1185">Reference proteome</keyword>
<gene>
    <name evidence="1" type="ORF">PACLA_8A040405</name>
</gene>
<dbReference type="Pfam" id="PF18014">
    <property type="entry name" value="Acetyltransf_18"/>
    <property type="match status" value="1"/>
</dbReference>
<dbReference type="InterPro" id="IPR016181">
    <property type="entry name" value="Acyl_CoA_acyltransferase"/>
</dbReference>
<proteinExistence type="predicted"/>
<name>A0A6S7IM29_PARCT</name>
<dbReference type="EMBL" id="CACRXK020005618">
    <property type="protein sequence ID" value="CAB4006832.1"/>
    <property type="molecule type" value="Genomic_DNA"/>
</dbReference>
<dbReference type="SUPFAM" id="SSF55729">
    <property type="entry name" value="Acyl-CoA N-acyltransferases (Nat)"/>
    <property type="match status" value="1"/>
</dbReference>
<protein>
    <submittedName>
        <fullName evidence="1">Uncharacterized protein LOC110244569 isoform X1</fullName>
    </submittedName>
</protein>
<accession>A0A6S7IM29</accession>
<reference evidence="1" key="1">
    <citation type="submission" date="2020-04" db="EMBL/GenBank/DDBJ databases">
        <authorList>
            <person name="Alioto T."/>
            <person name="Alioto T."/>
            <person name="Gomez Garrido J."/>
        </authorList>
    </citation>
    <scope>NUCLEOTIDE SEQUENCE</scope>
    <source>
        <strain evidence="1">A484AB</strain>
    </source>
</reference>
<dbReference type="GO" id="GO:0016747">
    <property type="term" value="F:acyltransferase activity, transferring groups other than amino-acyl groups"/>
    <property type="evidence" value="ECO:0007669"/>
    <property type="project" value="InterPro"/>
</dbReference>
<dbReference type="OrthoDB" id="5771378at2759"/>
<organism evidence="1 2">
    <name type="scientific">Paramuricea clavata</name>
    <name type="common">Red gorgonian</name>
    <name type="synonym">Violescent sea-whip</name>
    <dbReference type="NCBI Taxonomy" id="317549"/>
    <lineage>
        <taxon>Eukaryota</taxon>
        <taxon>Metazoa</taxon>
        <taxon>Cnidaria</taxon>
        <taxon>Anthozoa</taxon>
        <taxon>Octocorallia</taxon>
        <taxon>Malacalcyonacea</taxon>
        <taxon>Plexauridae</taxon>
        <taxon>Paramuricea</taxon>
    </lineage>
</organism>
<dbReference type="InterPro" id="IPR052729">
    <property type="entry name" value="Acyl/Acetyltrans_Enzymes"/>
</dbReference>
<evidence type="ECO:0000313" key="1">
    <source>
        <dbReference type="EMBL" id="CAB4006832.1"/>
    </source>
</evidence>
<evidence type="ECO:0000313" key="2">
    <source>
        <dbReference type="Proteomes" id="UP001152795"/>
    </source>
</evidence>
<dbReference type="Proteomes" id="UP001152795">
    <property type="component" value="Unassembled WGS sequence"/>
</dbReference>
<comment type="caution">
    <text evidence="1">The sequence shown here is derived from an EMBL/GenBank/DDBJ whole genome shotgun (WGS) entry which is preliminary data.</text>
</comment>
<dbReference type="Gene3D" id="3.40.630.30">
    <property type="match status" value="1"/>
</dbReference>
<dbReference type="PANTHER" id="PTHR47237:SF1">
    <property type="entry name" value="SLL0310 PROTEIN"/>
    <property type="match status" value="1"/>
</dbReference>
<dbReference type="PROSITE" id="PS51186">
    <property type="entry name" value="GNAT"/>
    <property type="match status" value="1"/>
</dbReference>
<dbReference type="InterPro" id="IPR000182">
    <property type="entry name" value="GNAT_dom"/>
</dbReference>
<dbReference type="InterPro" id="IPR041496">
    <property type="entry name" value="YitH/HolE_GNAT"/>
</dbReference>